<organism evidence="4 5">
    <name type="scientific">Actinoallomurus acaciae</name>
    <dbReference type="NCBI Taxonomy" id="502577"/>
    <lineage>
        <taxon>Bacteria</taxon>
        <taxon>Bacillati</taxon>
        <taxon>Actinomycetota</taxon>
        <taxon>Actinomycetes</taxon>
        <taxon>Streptosporangiales</taxon>
        <taxon>Thermomonosporaceae</taxon>
        <taxon>Actinoallomurus</taxon>
    </lineage>
</organism>
<dbReference type="InterPro" id="IPR001128">
    <property type="entry name" value="Cyt_P450"/>
</dbReference>
<dbReference type="SUPFAM" id="SSF48264">
    <property type="entry name" value="Cytochrome P450"/>
    <property type="match status" value="1"/>
</dbReference>
<keyword evidence="5" id="KW-1185">Reference proteome</keyword>
<evidence type="ECO:0000256" key="2">
    <source>
        <dbReference type="RuleBase" id="RU000461"/>
    </source>
</evidence>
<evidence type="ECO:0000256" key="3">
    <source>
        <dbReference type="SAM" id="MobiDB-lite"/>
    </source>
</evidence>
<dbReference type="Gene3D" id="1.10.630.10">
    <property type="entry name" value="Cytochrome P450"/>
    <property type="match status" value="1"/>
</dbReference>
<dbReference type="InterPro" id="IPR017972">
    <property type="entry name" value="Cyt_P450_CS"/>
</dbReference>
<comment type="similarity">
    <text evidence="1 2">Belongs to the cytochrome P450 family.</text>
</comment>
<dbReference type="EMBL" id="JBHLZP010000502">
    <property type="protein sequence ID" value="MFB9838358.1"/>
    <property type="molecule type" value="Genomic_DNA"/>
</dbReference>
<dbReference type="PRINTS" id="PR00385">
    <property type="entry name" value="P450"/>
</dbReference>
<protein>
    <submittedName>
        <fullName evidence="4">Cytochrome P450</fullName>
    </submittedName>
</protein>
<keyword evidence="2" id="KW-0408">Iron</keyword>
<name>A0ABV5YTI4_9ACTN</name>
<evidence type="ECO:0000313" key="5">
    <source>
        <dbReference type="Proteomes" id="UP001589627"/>
    </source>
</evidence>
<dbReference type="Proteomes" id="UP001589627">
    <property type="component" value="Unassembled WGS sequence"/>
</dbReference>
<evidence type="ECO:0000313" key="4">
    <source>
        <dbReference type="EMBL" id="MFB9838358.1"/>
    </source>
</evidence>
<sequence>MAGDSVWRQILDPAHRADPYPLYAELRETPVLRLEDGSYVVSTYREIVALLHDPRLSSDARNLPEAGDTASDETPPGLPPNFIRTDPPEHDRVRRLLTRDFGPPHRPGRIDGMMPEMLEIVTGLIDDLADSGPARVDLVDRFAYPFPVTVICRLLDVPREDEPRFQALSGAVIETTDPATGGIAERQRRQDRATADLGRYFATLLDARRGRASGDDLLSGPLRGDGTEEPMTREQVLSNAALLLVAGHETTVNLIAGGMLTLLRHPEVLDRLRRGDEPGLAARVVEELLRYEPPVQMLSGIPRSTVADIEIAGTTIPKGSPVILVLAAGSRDPAFVPDPDRFDPDREHNEHLGFGGGVHYCFGAPLARPETRIALTELAYRLKNPRLVDDPPPYRASPSLRGPRHLLIDIDGVEPARGARSGAPPGGGRARGRPDDQV</sequence>
<keyword evidence="2" id="KW-0560">Oxidoreductase</keyword>
<accession>A0ABV5YTI4</accession>
<comment type="caution">
    <text evidence="4">The sequence shown here is derived from an EMBL/GenBank/DDBJ whole genome shotgun (WGS) entry which is preliminary data.</text>
</comment>
<dbReference type="Pfam" id="PF00067">
    <property type="entry name" value="p450"/>
    <property type="match status" value="2"/>
</dbReference>
<gene>
    <name evidence="4" type="ORF">ACFFNX_40030</name>
</gene>
<dbReference type="PRINTS" id="PR00359">
    <property type="entry name" value="BP450"/>
</dbReference>
<evidence type="ECO:0000256" key="1">
    <source>
        <dbReference type="ARBA" id="ARBA00010617"/>
    </source>
</evidence>
<feature type="region of interest" description="Disordered" evidence="3">
    <location>
        <begin position="58"/>
        <end position="88"/>
    </location>
</feature>
<dbReference type="PANTHER" id="PTHR46696">
    <property type="entry name" value="P450, PUTATIVE (EUROFUNG)-RELATED"/>
    <property type="match status" value="1"/>
</dbReference>
<dbReference type="PROSITE" id="PS00086">
    <property type="entry name" value="CYTOCHROME_P450"/>
    <property type="match status" value="1"/>
</dbReference>
<reference evidence="4 5" key="1">
    <citation type="submission" date="2024-09" db="EMBL/GenBank/DDBJ databases">
        <authorList>
            <person name="Sun Q."/>
            <person name="Mori K."/>
        </authorList>
    </citation>
    <scope>NUCLEOTIDE SEQUENCE [LARGE SCALE GENOMIC DNA]</scope>
    <source>
        <strain evidence="4 5">TBRC 0563</strain>
    </source>
</reference>
<dbReference type="InterPro" id="IPR002397">
    <property type="entry name" value="Cyt_P450_B"/>
</dbReference>
<keyword evidence="2" id="KW-0503">Monooxygenase</keyword>
<dbReference type="RefSeq" id="WP_378211384.1">
    <property type="nucleotide sequence ID" value="NZ_JBHLZP010000502.1"/>
</dbReference>
<keyword evidence="2" id="KW-0479">Metal-binding</keyword>
<dbReference type="InterPro" id="IPR036396">
    <property type="entry name" value="Cyt_P450_sf"/>
</dbReference>
<proteinExistence type="inferred from homology"/>
<dbReference type="CDD" id="cd20625">
    <property type="entry name" value="CYP164-like"/>
    <property type="match status" value="1"/>
</dbReference>
<keyword evidence="2" id="KW-0349">Heme</keyword>
<dbReference type="PANTHER" id="PTHR46696:SF6">
    <property type="entry name" value="P450, PUTATIVE (EUROFUNG)-RELATED"/>
    <property type="match status" value="1"/>
</dbReference>
<feature type="region of interest" description="Disordered" evidence="3">
    <location>
        <begin position="411"/>
        <end position="438"/>
    </location>
</feature>